<comment type="pathway">
    <text evidence="1">Amino-acid degradation; L-tryptophan degradation via kynurenine pathway; L-kynurenine from L-tryptophan: step 1/2.</text>
</comment>
<sequence length="282" mass="32365">MTDNQRELEAGIERDLSGRMTYAGYLRLDTLLSAQRPVSDPPYHDEMLFIVQHHVSELWLKLMIHELHAAMELIRGERMGPALKVLARVKQIQRQLFEQWAVLETMTPHEYLAFRDALGPSSGFQSAQYRTVEFLLGNKNADMLAVFAHDAAIQAGLRATLEAPGLYDEALRWLARHGHAVPQALLERDVTQPWQFSEALLPVFRRIYEAPENFWTEFHLCETLVDIEESFQLWRFRHMKAVERIIGHRRGTGGSSGVGFLKKALDLTFFPELLDVRTVLGT</sequence>
<protein>
    <recommendedName>
        <fullName evidence="1">Tryptophan 2,3-dioxygenase</fullName>
        <shortName evidence="1">TDO</shortName>
        <ecNumber evidence="1">1.13.11.11</ecNumber>
    </recommendedName>
    <alternativeName>
        <fullName evidence="1">Tryptamin 2,3-dioxygenase</fullName>
    </alternativeName>
    <alternativeName>
        <fullName evidence="1">Tryptophan oxygenase</fullName>
        <shortName evidence="1">TO</shortName>
        <shortName evidence="1">TRPO</shortName>
    </alternativeName>
    <alternativeName>
        <fullName evidence="1">Tryptophan pyrrolase</fullName>
    </alternativeName>
    <alternativeName>
        <fullName evidence="1">Tryptophanase</fullName>
    </alternativeName>
</protein>
<feature type="binding site" evidence="1">
    <location>
        <position position="115"/>
    </location>
    <ligand>
        <name>substrate</name>
    </ligand>
</feature>
<keyword evidence="3" id="KW-1185">Reference proteome</keyword>
<feature type="binding site" evidence="1">
    <location>
        <position position="252"/>
    </location>
    <ligand>
        <name>substrate</name>
    </ligand>
</feature>
<gene>
    <name evidence="1" type="primary">kynA</name>
    <name evidence="2" type="ORF">ISP14_15935</name>
</gene>
<accession>A0ABW8KJF4</accession>
<comment type="subunit">
    <text evidence="1">Homotetramer.</text>
</comment>
<dbReference type="PANTHER" id="PTHR10138:SF0">
    <property type="entry name" value="TRYPTOPHAN 2,3-DIOXYGENASE"/>
    <property type="match status" value="1"/>
</dbReference>
<reference evidence="2 3" key="1">
    <citation type="submission" date="2020-10" db="EMBL/GenBank/DDBJ databases">
        <title>Phylogeny of dyella-like bacteria.</title>
        <authorList>
            <person name="Fu J."/>
        </authorList>
    </citation>
    <scope>NUCLEOTIDE SEQUENCE [LARGE SCALE GENOMIC DNA]</scope>
    <source>
        <strain evidence="2 3">DKC-1</strain>
    </source>
</reference>
<keyword evidence="1" id="KW-0349">Heme</keyword>
<dbReference type="HAMAP" id="MF_01972">
    <property type="entry name" value="T23O"/>
    <property type="match status" value="1"/>
</dbReference>
<dbReference type="Pfam" id="PF03301">
    <property type="entry name" value="Trp_dioxygenase"/>
    <property type="match status" value="2"/>
</dbReference>
<comment type="caution">
    <text evidence="2">The sequence shown here is derived from an EMBL/GenBank/DDBJ whole genome shotgun (WGS) entry which is preliminary data.</text>
</comment>
<comment type="catalytic activity">
    <reaction evidence="1">
        <text>L-tryptophan + O2 = N-formyl-L-kynurenine</text>
        <dbReference type="Rhea" id="RHEA:24536"/>
        <dbReference type="ChEBI" id="CHEBI:15379"/>
        <dbReference type="ChEBI" id="CHEBI:57912"/>
        <dbReference type="ChEBI" id="CHEBI:58629"/>
        <dbReference type="EC" id="1.13.11.11"/>
    </reaction>
</comment>
<evidence type="ECO:0000313" key="2">
    <source>
        <dbReference type="EMBL" id="MFK2932274.1"/>
    </source>
</evidence>
<dbReference type="InterPro" id="IPR037217">
    <property type="entry name" value="Trp/Indoleamine_2_3_dOase-like"/>
</dbReference>
<comment type="cofactor">
    <cofactor evidence="1">
        <name>heme</name>
        <dbReference type="ChEBI" id="CHEBI:30413"/>
    </cofactor>
    <text evidence="1">Binds 1 heme group per subunit.</text>
</comment>
<comment type="function">
    <text evidence="1">Heme-dependent dioxygenase that catalyzes the oxidative cleavage of the L-tryptophan (L-Trp) pyrrole ring and converts L-tryptophan to N-formyl-L-kynurenine. Catalyzes the oxidative cleavage of the indole moiety.</text>
</comment>
<keyword evidence="1" id="KW-0408">Iron</keyword>
<name>A0ABW8KJF4_9GAMM</name>
<dbReference type="EC" id="1.13.11.11" evidence="1"/>
<keyword evidence="1" id="KW-0479">Metal-binding</keyword>
<evidence type="ECO:0000256" key="1">
    <source>
        <dbReference type="HAMAP-Rule" id="MF_01972"/>
    </source>
</evidence>
<keyword evidence="1" id="KW-0560">Oxidoreductase</keyword>
<dbReference type="Gene3D" id="1.20.58.480">
    <property type="match status" value="1"/>
</dbReference>
<feature type="binding site" evidence="1">
    <location>
        <begin position="49"/>
        <end position="53"/>
    </location>
    <ligand>
        <name>substrate</name>
    </ligand>
</feature>
<dbReference type="InterPro" id="IPR004981">
    <property type="entry name" value="Trp_2_3_dOase"/>
</dbReference>
<dbReference type="Proteomes" id="UP001620397">
    <property type="component" value="Unassembled WGS sequence"/>
</dbReference>
<dbReference type="RefSeq" id="WP_404541690.1">
    <property type="nucleotide sequence ID" value="NZ_JADIKL010000010.1"/>
</dbReference>
<comment type="similarity">
    <text evidence="1">Belongs to the tryptophan 2,3-dioxygenase family.</text>
</comment>
<feature type="binding site" evidence="1">
    <location>
        <position position="111"/>
    </location>
    <ligand>
        <name>substrate</name>
    </ligand>
</feature>
<keyword evidence="1" id="KW-0823">Tryptophan catabolism</keyword>
<dbReference type="SUPFAM" id="SSF140959">
    <property type="entry name" value="Indolic compounds 2,3-dioxygenase-like"/>
    <property type="match status" value="1"/>
</dbReference>
<dbReference type="EMBL" id="JADIKL010000010">
    <property type="protein sequence ID" value="MFK2932274.1"/>
    <property type="molecule type" value="Genomic_DNA"/>
</dbReference>
<evidence type="ECO:0000313" key="3">
    <source>
        <dbReference type="Proteomes" id="UP001620397"/>
    </source>
</evidence>
<dbReference type="PANTHER" id="PTHR10138">
    <property type="entry name" value="TRYPTOPHAN 2,3-DIOXYGENASE"/>
    <property type="match status" value="1"/>
</dbReference>
<proteinExistence type="inferred from homology"/>
<organism evidence="2 3">
    <name type="scientific">Dyella agri</name>
    <dbReference type="NCBI Taxonomy" id="1926869"/>
    <lineage>
        <taxon>Bacteria</taxon>
        <taxon>Pseudomonadati</taxon>
        <taxon>Pseudomonadota</taxon>
        <taxon>Gammaproteobacteria</taxon>
        <taxon>Lysobacterales</taxon>
        <taxon>Rhodanobacteraceae</taxon>
        <taxon>Dyella</taxon>
    </lineage>
</organism>
<feature type="binding site" description="axial binding residue" evidence="1">
    <location>
        <position position="238"/>
    </location>
    <ligand>
        <name>heme</name>
        <dbReference type="ChEBI" id="CHEBI:30413"/>
    </ligand>
    <ligandPart>
        <name>Fe</name>
        <dbReference type="ChEBI" id="CHEBI:18248"/>
    </ligandPart>
</feature>
<keyword evidence="1" id="KW-0223">Dioxygenase</keyword>